<feature type="transmembrane region" description="Helical" evidence="1">
    <location>
        <begin position="6"/>
        <end position="27"/>
    </location>
</feature>
<dbReference type="EMBL" id="PJQY01000272">
    <property type="protein sequence ID" value="PQQ14152.1"/>
    <property type="molecule type" value="Genomic_DNA"/>
</dbReference>
<keyword evidence="1" id="KW-0472">Membrane</keyword>
<reference evidence="2 3" key="1">
    <citation type="submission" date="2018-02" db="EMBL/GenBank/DDBJ databases">
        <title>Draft genome of wild Prunus yedoensis var. nudiflora.</title>
        <authorList>
            <person name="Baek S."/>
            <person name="Kim J.-H."/>
            <person name="Choi K."/>
            <person name="Kim G.-B."/>
            <person name="Cho A."/>
            <person name="Jang H."/>
            <person name="Shin C.-H."/>
            <person name="Yu H.-J."/>
            <person name="Mun J.-H."/>
        </authorList>
    </citation>
    <scope>NUCLEOTIDE SEQUENCE [LARGE SCALE GENOMIC DNA]</scope>
    <source>
        <strain evidence="3">cv. Jeju island</strain>
        <tissue evidence="2">Leaf</tissue>
    </source>
</reference>
<comment type="caution">
    <text evidence="2">The sequence shown here is derived from an EMBL/GenBank/DDBJ whole genome shotgun (WGS) entry which is preliminary data.</text>
</comment>
<name>A0A314YZ58_PRUYE</name>
<keyword evidence="1" id="KW-0812">Transmembrane</keyword>
<dbReference type="OrthoDB" id="695890at2759"/>
<dbReference type="PANTHER" id="PTHR33564">
    <property type="entry name" value="TRANSMEMBRANE PROTEIN"/>
    <property type="match status" value="1"/>
</dbReference>
<organism evidence="2 3">
    <name type="scientific">Prunus yedoensis var. nudiflora</name>
    <dbReference type="NCBI Taxonomy" id="2094558"/>
    <lineage>
        <taxon>Eukaryota</taxon>
        <taxon>Viridiplantae</taxon>
        <taxon>Streptophyta</taxon>
        <taxon>Embryophyta</taxon>
        <taxon>Tracheophyta</taxon>
        <taxon>Spermatophyta</taxon>
        <taxon>Magnoliopsida</taxon>
        <taxon>eudicotyledons</taxon>
        <taxon>Gunneridae</taxon>
        <taxon>Pentapetalae</taxon>
        <taxon>rosids</taxon>
        <taxon>fabids</taxon>
        <taxon>Rosales</taxon>
        <taxon>Rosaceae</taxon>
        <taxon>Amygdaloideae</taxon>
        <taxon>Amygdaleae</taxon>
        <taxon>Prunus</taxon>
    </lineage>
</organism>
<gene>
    <name evidence="2" type="ORF">Pyn_22497</name>
</gene>
<dbReference type="PANTHER" id="PTHR33564:SF11">
    <property type="entry name" value="OS06G0604600 PROTEIN"/>
    <property type="match status" value="1"/>
</dbReference>
<keyword evidence="3" id="KW-1185">Reference proteome</keyword>
<accession>A0A314YZ58</accession>
<dbReference type="AlphaFoldDB" id="A0A314YZ58"/>
<evidence type="ECO:0000313" key="2">
    <source>
        <dbReference type="EMBL" id="PQQ14152.1"/>
    </source>
</evidence>
<evidence type="ECO:0000256" key="1">
    <source>
        <dbReference type="SAM" id="Phobius"/>
    </source>
</evidence>
<protein>
    <submittedName>
        <fullName evidence="2">Uncharacterized protein</fullName>
    </submittedName>
</protein>
<dbReference type="Proteomes" id="UP000250321">
    <property type="component" value="Unassembled WGS sequence"/>
</dbReference>
<sequence length="99" mass="10692">MSSVLGSQGVVLATAMAVSGTVILLALRLQKSLPNSHFPVDQINQSSPQILRSCISSEDVVDPSGDGQEFRRQHQIITSTCSNSSSFLLVGIFNFIYSY</sequence>
<keyword evidence="1" id="KW-1133">Transmembrane helix</keyword>
<proteinExistence type="predicted"/>
<evidence type="ECO:0000313" key="3">
    <source>
        <dbReference type="Proteomes" id="UP000250321"/>
    </source>
</evidence>